<feature type="domain" description="Periplasmic copper-binding protein NosD beta helix" evidence="2">
    <location>
        <begin position="1"/>
        <end position="61"/>
    </location>
</feature>
<name>X1BG61_9ZZZZ</name>
<sequence length="150" mass="16968">YNIFSKNNISINGCGLNITVNCSDNIVYNNSFSRNLKNSVDNGTNNHWNNSLIGNYWSNYMEIDWNDDGIGDTPFEIWGSAGSKDFLPIWDDGYKIPLFICLIITGLITLGVLGTAICVLFKKKVIRDKKKTYISMLLIILILFFLISII</sequence>
<comment type="caution">
    <text evidence="3">The sequence shown here is derived from an EMBL/GenBank/DDBJ whole genome shotgun (WGS) entry which is preliminary data.</text>
</comment>
<organism evidence="3">
    <name type="scientific">marine sediment metagenome</name>
    <dbReference type="NCBI Taxonomy" id="412755"/>
    <lineage>
        <taxon>unclassified sequences</taxon>
        <taxon>metagenomes</taxon>
        <taxon>ecological metagenomes</taxon>
    </lineage>
</organism>
<dbReference type="AlphaFoldDB" id="X1BG61"/>
<dbReference type="SUPFAM" id="SSF51126">
    <property type="entry name" value="Pectin lyase-like"/>
    <property type="match status" value="1"/>
</dbReference>
<dbReference type="Pfam" id="PF05048">
    <property type="entry name" value="NosD"/>
    <property type="match status" value="1"/>
</dbReference>
<accession>X1BG61</accession>
<feature type="transmembrane region" description="Helical" evidence="1">
    <location>
        <begin position="133"/>
        <end position="149"/>
    </location>
</feature>
<protein>
    <recommendedName>
        <fullName evidence="2">Periplasmic copper-binding protein NosD beta helix domain-containing protein</fullName>
    </recommendedName>
</protein>
<proteinExistence type="predicted"/>
<gene>
    <name evidence="3" type="ORF">S01H4_48764</name>
</gene>
<keyword evidence="1" id="KW-1133">Transmembrane helix</keyword>
<keyword evidence="1" id="KW-0472">Membrane</keyword>
<evidence type="ECO:0000256" key="1">
    <source>
        <dbReference type="SAM" id="Phobius"/>
    </source>
</evidence>
<keyword evidence="1" id="KW-0812">Transmembrane</keyword>
<dbReference type="EMBL" id="BART01027512">
    <property type="protein sequence ID" value="GAG93980.1"/>
    <property type="molecule type" value="Genomic_DNA"/>
</dbReference>
<feature type="transmembrane region" description="Helical" evidence="1">
    <location>
        <begin position="96"/>
        <end position="121"/>
    </location>
</feature>
<dbReference type="InterPro" id="IPR007742">
    <property type="entry name" value="NosD_dom"/>
</dbReference>
<evidence type="ECO:0000259" key="2">
    <source>
        <dbReference type="Pfam" id="PF05048"/>
    </source>
</evidence>
<dbReference type="InterPro" id="IPR011050">
    <property type="entry name" value="Pectin_lyase_fold/virulence"/>
</dbReference>
<feature type="non-terminal residue" evidence="3">
    <location>
        <position position="1"/>
    </location>
</feature>
<reference evidence="3" key="1">
    <citation type="journal article" date="2014" name="Front. Microbiol.">
        <title>High frequency of phylogenetically diverse reductive dehalogenase-homologous genes in deep subseafloor sedimentary metagenomes.</title>
        <authorList>
            <person name="Kawai M."/>
            <person name="Futagami T."/>
            <person name="Toyoda A."/>
            <person name="Takaki Y."/>
            <person name="Nishi S."/>
            <person name="Hori S."/>
            <person name="Arai W."/>
            <person name="Tsubouchi T."/>
            <person name="Morono Y."/>
            <person name="Uchiyama I."/>
            <person name="Ito T."/>
            <person name="Fujiyama A."/>
            <person name="Inagaki F."/>
            <person name="Takami H."/>
        </authorList>
    </citation>
    <scope>NUCLEOTIDE SEQUENCE</scope>
    <source>
        <strain evidence="3">Expedition CK06-06</strain>
    </source>
</reference>
<evidence type="ECO:0000313" key="3">
    <source>
        <dbReference type="EMBL" id="GAG93980.1"/>
    </source>
</evidence>